<dbReference type="GO" id="GO:0016020">
    <property type="term" value="C:membrane"/>
    <property type="evidence" value="ECO:0007669"/>
    <property type="project" value="UniProtKB-SubCell"/>
</dbReference>
<dbReference type="InterPro" id="IPR006603">
    <property type="entry name" value="PQ-loop_rpt"/>
</dbReference>
<evidence type="ECO:0000256" key="2">
    <source>
        <dbReference type="ARBA" id="ARBA00022692"/>
    </source>
</evidence>
<evidence type="ECO:0000256" key="4">
    <source>
        <dbReference type="ARBA" id="ARBA00023136"/>
    </source>
</evidence>
<keyword evidence="3 5" id="KW-1133">Transmembrane helix</keyword>
<proteinExistence type="predicted"/>
<keyword evidence="2 5" id="KW-0812">Transmembrane</keyword>
<evidence type="ECO:0000256" key="3">
    <source>
        <dbReference type="ARBA" id="ARBA00022989"/>
    </source>
</evidence>
<keyword evidence="7" id="KW-1185">Reference proteome</keyword>
<dbReference type="SMART" id="SM00679">
    <property type="entry name" value="CTNS"/>
    <property type="match status" value="1"/>
</dbReference>
<accession>A0A8J3ACC5</accession>
<sequence length="84" mass="9219">MITIIGFIAAILTTASFLPQAIKTIKTKDTSGISLMMYILFSAGILLWLVYGIFINDLAVISANAVTFVFALIILFYKLKSPRS</sequence>
<evidence type="ECO:0000256" key="1">
    <source>
        <dbReference type="ARBA" id="ARBA00004141"/>
    </source>
</evidence>
<name>A0A8J3ACC5_9BACI</name>
<dbReference type="RefSeq" id="WP_174567273.1">
    <property type="nucleotide sequence ID" value="NZ_BMHB01000001.1"/>
</dbReference>
<dbReference type="Proteomes" id="UP000626244">
    <property type="component" value="Unassembled WGS sequence"/>
</dbReference>
<gene>
    <name evidence="6" type="ORF">GCM10007380_05710</name>
</gene>
<feature type="transmembrane region" description="Helical" evidence="5">
    <location>
        <begin position="58"/>
        <end position="77"/>
    </location>
</feature>
<dbReference type="InterPro" id="IPR047662">
    <property type="entry name" value="SemiSWEET"/>
</dbReference>
<evidence type="ECO:0000313" key="7">
    <source>
        <dbReference type="Proteomes" id="UP000626244"/>
    </source>
</evidence>
<keyword evidence="4 5" id="KW-0472">Membrane</keyword>
<dbReference type="Pfam" id="PF04193">
    <property type="entry name" value="PQ-loop"/>
    <property type="match status" value="1"/>
</dbReference>
<evidence type="ECO:0000313" key="6">
    <source>
        <dbReference type="EMBL" id="GGI11016.1"/>
    </source>
</evidence>
<organism evidence="6 7">
    <name type="scientific">Gottfriedia solisilvae</name>
    <dbReference type="NCBI Taxonomy" id="1516104"/>
    <lineage>
        <taxon>Bacteria</taxon>
        <taxon>Bacillati</taxon>
        <taxon>Bacillota</taxon>
        <taxon>Bacilli</taxon>
        <taxon>Bacillales</taxon>
        <taxon>Bacillaceae</taxon>
        <taxon>Gottfriedia</taxon>
    </lineage>
</organism>
<dbReference type="AlphaFoldDB" id="A0A8J3ACC5"/>
<comment type="caution">
    <text evidence="6">The sequence shown here is derived from an EMBL/GenBank/DDBJ whole genome shotgun (WGS) entry which is preliminary data.</text>
</comment>
<dbReference type="EMBL" id="BMHB01000001">
    <property type="protein sequence ID" value="GGI11016.1"/>
    <property type="molecule type" value="Genomic_DNA"/>
</dbReference>
<reference evidence="7" key="1">
    <citation type="journal article" date="2019" name="Int. J. Syst. Evol. Microbiol.">
        <title>The Global Catalogue of Microorganisms (GCM) 10K type strain sequencing project: providing services to taxonomists for standard genome sequencing and annotation.</title>
        <authorList>
            <consortium name="The Broad Institute Genomics Platform"/>
            <consortium name="The Broad Institute Genome Sequencing Center for Infectious Disease"/>
            <person name="Wu L."/>
            <person name="Ma J."/>
        </authorList>
    </citation>
    <scope>NUCLEOTIDE SEQUENCE [LARGE SCALE GENOMIC DNA]</scope>
    <source>
        <strain evidence="7">CGMCC 1.14993</strain>
    </source>
</reference>
<feature type="transmembrane region" description="Helical" evidence="5">
    <location>
        <begin position="31"/>
        <end position="51"/>
    </location>
</feature>
<dbReference type="NCBIfam" id="NF037968">
    <property type="entry name" value="SemiSWEET_2"/>
    <property type="match status" value="1"/>
</dbReference>
<dbReference type="GO" id="GO:0051119">
    <property type="term" value="F:sugar transmembrane transporter activity"/>
    <property type="evidence" value="ECO:0007669"/>
    <property type="project" value="InterPro"/>
</dbReference>
<comment type="subcellular location">
    <subcellularLocation>
        <location evidence="1">Membrane</location>
        <topology evidence="1">Multi-pass membrane protein</topology>
    </subcellularLocation>
</comment>
<dbReference type="Gene3D" id="1.20.1280.290">
    <property type="match status" value="1"/>
</dbReference>
<protein>
    <submittedName>
        <fullName evidence="6">Membrane protein</fullName>
    </submittedName>
</protein>
<evidence type="ECO:0000256" key="5">
    <source>
        <dbReference type="SAM" id="Phobius"/>
    </source>
</evidence>